<reference evidence="10" key="1">
    <citation type="submission" date="2023-05" db="EMBL/GenBank/DDBJ databases">
        <authorList>
            <person name="Stuckert A."/>
        </authorList>
    </citation>
    <scope>NUCLEOTIDE SEQUENCE</scope>
</reference>
<accession>A0ABN9F135</accession>
<dbReference type="InterPro" id="IPR001752">
    <property type="entry name" value="Kinesin_motor_dom"/>
</dbReference>
<comment type="similarity">
    <text evidence="8">Belongs to the TRAFAC class myosin-kinesin ATPase superfamily. Kinesin family.</text>
</comment>
<dbReference type="InterPro" id="IPR027640">
    <property type="entry name" value="Kinesin-like_fam"/>
</dbReference>
<organism evidence="10 11">
    <name type="scientific">Staurois parvus</name>
    <dbReference type="NCBI Taxonomy" id="386267"/>
    <lineage>
        <taxon>Eukaryota</taxon>
        <taxon>Metazoa</taxon>
        <taxon>Chordata</taxon>
        <taxon>Craniata</taxon>
        <taxon>Vertebrata</taxon>
        <taxon>Euteleostomi</taxon>
        <taxon>Amphibia</taxon>
        <taxon>Batrachia</taxon>
        <taxon>Anura</taxon>
        <taxon>Neobatrachia</taxon>
        <taxon>Ranoidea</taxon>
        <taxon>Ranidae</taxon>
        <taxon>Staurois</taxon>
    </lineage>
</organism>
<sequence length="99" mass="11386">FDVVAKPLVEDLIRGKNGLLFTYGVTGSGKTYTMTGSPGQGGLLPRCLSMIFNSISRFQAQKYIFRTDDKNGIEKFRMRWMHYWSGRRETLRCRYPGPL</sequence>
<dbReference type="InterPro" id="IPR036961">
    <property type="entry name" value="Kinesin_motor_dom_sf"/>
</dbReference>
<evidence type="ECO:0000313" key="10">
    <source>
        <dbReference type="EMBL" id="CAI9590789.1"/>
    </source>
</evidence>
<evidence type="ECO:0000313" key="11">
    <source>
        <dbReference type="Proteomes" id="UP001162483"/>
    </source>
</evidence>
<evidence type="ECO:0000256" key="1">
    <source>
        <dbReference type="ARBA" id="ARBA00004245"/>
    </source>
</evidence>
<evidence type="ECO:0000256" key="6">
    <source>
        <dbReference type="ARBA" id="ARBA00023175"/>
    </source>
</evidence>
<keyword evidence="7" id="KW-0206">Cytoskeleton</keyword>
<keyword evidence="5" id="KW-0175">Coiled coil</keyword>
<evidence type="ECO:0000256" key="5">
    <source>
        <dbReference type="ARBA" id="ARBA00023054"/>
    </source>
</evidence>
<dbReference type="Proteomes" id="UP001162483">
    <property type="component" value="Unassembled WGS sequence"/>
</dbReference>
<keyword evidence="6 8" id="KW-0505">Motor protein</keyword>
<evidence type="ECO:0000256" key="4">
    <source>
        <dbReference type="ARBA" id="ARBA00022840"/>
    </source>
</evidence>
<keyword evidence="3 8" id="KW-0547">Nucleotide-binding</keyword>
<dbReference type="Gene3D" id="3.40.850.10">
    <property type="entry name" value="Kinesin motor domain"/>
    <property type="match status" value="1"/>
</dbReference>
<comment type="caution">
    <text evidence="10">The sequence shown here is derived from an EMBL/GenBank/DDBJ whole genome shotgun (WGS) entry which is preliminary data.</text>
</comment>
<feature type="non-terminal residue" evidence="10">
    <location>
        <position position="1"/>
    </location>
</feature>
<dbReference type="EMBL" id="CATNWA010016206">
    <property type="protein sequence ID" value="CAI9590789.1"/>
    <property type="molecule type" value="Genomic_DNA"/>
</dbReference>
<dbReference type="PANTHER" id="PTHR47968">
    <property type="entry name" value="CENTROMERE PROTEIN E"/>
    <property type="match status" value="1"/>
</dbReference>
<comment type="subcellular location">
    <subcellularLocation>
        <location evidence="1">Cytoplasm</location>
        <location evidence="1">Cytoskeleton</location>
    </subcellularLocation>
</comment>
<evidence type="ECO:0000256" key="8">
    <source>
        <dbReference type="PROSITE-ProRule" id="PRU00283"/>
    </source>
</evidence>
<keyword evidence="11" id="KW-1185">Reference proteome</keyword>
<keyword evidence="7" id="KW-0963">Cytoplasm</keyword>
<dbReference type="InterPro" id="IPR027417">
    <property type="entry name" value="P-loop_NTPase"/>
</dbReference>
<feature type="domain" description="Kinesin motor" evidence="9">
    <location>
        <begin position="1"/>
        <end position="99"/>
    </location>
</feature>
<evidence type="ECO:0000256" key="2">
    <source>
        <dbReference type="ARBA" id="ARBA00022701"/>
    </source>
</evidence>
<proteinExistence type="inferred from homology"/>
<dbReference type="PANTHER" id="PTHR47968:SF36">
    <property type="entry name" value="KINESIN HEAVY CHAIN ISOFORM X1"/>
    <property type="match status" value="1"/>
</dbReference>
<dbReference type="PROSITE" id="PS50067">
    <property type="entry name" value="KINESIN_MOTOR_2"/>
    <property type="match status" value="1"/>
</dbReference>
<protein>
    <recommendedName>
        <fullName evidence="9">Kinesin motor domain-containing protein</fullName>
    </recommendedName>
</protein>
<evidence type="ECO:0000256" key="3">
    <source>
        <dbReference type="ARBA" id="ARBA00022741"/>
    </source>
</evidence>
<dbReference type="SUPFAM" id="SSF52540">
    <property type="entry name" value="P-loop containing nucleoside triphosphate hydrolases"/>
    <property type="match status" value="1"/>
</dbReference>
<evidence type="ECO:0000256" key="7">
    <source>
        <dbReference type="ARBA" id="ARBA00023212"/>
    </source>
</evidence>
<gene>
    <name evidence="10" type="ORF">SPARVUS_LOCUS11105606</name>
</gene>
<dbReference type="Pfam" id="PF00225">
    <property type="entry name" value="Kinesin"/>
    <property type="match status" value="1"/>
</dbReference>
<evidence type="ECO:0000259" key="9">
    <source>
        <dbReference type="PROSITE" id="PS50067"/>
    </source>
</evidence>
<name>A0ABN9F135_9NEOB</name>
<keyword evidence="4 8" id="KW-0067">ATP-binding</keyword>
<keyword evidence="2" id="KW-0493">Microtubule</keyword>
<feature type="binding site" evidence="8">
    <location>
        <begin position="24"/>
        <end position="31"/>
    </location>
    <ligand>
        <name>ATP</name>
        <dbReference type="ChEBI" id="CHEBI:30616"/>
    </ligand>
</feature>